<feature type="signal peptide" evidence="1">
    <location>
        <begin position="1"/>
        <end position="27"/>
    </location>
</feature>
<evidence type="ECO:0000256" key="1">
    <source>
        <dbReference type="SAM" id="SignalP"/>
    </source>
</evidence>
<dbReference type="AlphaFoldDB" id="A0A314KT42"/>
<dbReference type="Gramene" id="OIT32490">
    <property type="protein sequence ID" value="OIT32490"/>
    <property type="gene ID" value="A4A49_51679"/>
</dbReference>
<feature type="chain" id="PRO_5016433184" evidence="1">
    <location>
        <begin position="28"/>
        <end position="131"/>
    </location>
</feature>
<proteinExistence type="predicted"/>
<gene>
    <name evidence="2" type="ORF">A4A49_51679</name>
</gene>
<organism evidence="2 3">
    <name type="scientific">Nicotiana attenuata</name>
    <name type="common">Coyote tobacco</name>
    <dbReference type="NCBI Taxonomy" id="49451"/>
    <lineage>
        <taxon>Eukaryota</taxon>
        <taxon>Viridiplantae</taxon>
        <taxon>Streptophyta</taxon>
        <taxon>Embryophyta</taxon>
        <taxon>Tracheophyta</taxon>
        <taxon>Spermatophyta</taxon>
        <taxon>Magnoliopsida</taxon>
        <taxon>eudicotyledons</taxon>
        <taxon>Gunneridae</taxon>
        <taxon>Pentapetalae</taxon>
        <taxon>asterids</taxon>
        <taxon>lamiids</taxon>
        <taxon>Solanales</taxon>
        <taxon>Solanaceae</taxon>
        <taxon>Nicotianoideae</taxon>
        <taxon>Nicotianeae</taxon>
        <taxon>Nicotiana</taxon>
    </lineage>
</organism>
<comment type="caution">
    <text evidence="2">The sequence shown here is derived from an EMBL/GenBank/DDBJ whole genome shotgun (WGS) entry which is preliminary data.</text>
</comment>
<protein>
    <submittedName>
        <fullName evidence="2">Uncharacterized protein</fullName>
    </submittedName>
</protein>
<keyword evidence="3" id="KW-1185">Reference proteome</keyword>
<dbReference type="EMBL" id="MJEQ01001051">
    <property type="protein sequence ID" value="OIT32490.1"/>
    <property type="molecule type" value="Genomic_DNA"/>
</dbReference>
<keyword evidence="1" id="KW-0732">Signal</keyword>
<evidence type="ECO:0000313" key="3">
    <source>
        <dbReference type="Proteomes" id="UP000187609"/>
    </source>
</evidence>
<evidence type="ECO:0000313" key="2">
    <source>
        <dbReference type="EMBL" id="OIT32490.1"/>
    </source>
</evidence>
<reference evidence="2" key="1">
    <citation type="submission" date="2016-11" db="EMBL/GenBank/DDBJ databases">
        <title>The genome of Nicotiana attenuata.</title>
        <authorList>
            <person name="Xu S."/>
            <person name="Brockmoeller T."/>
            <person name="Gaquerel E."/>
            <person name="Navarro A."/>
            <person name="Kuhl H."/>
            <person name="Gase K."/>
            <person name="Ling Z."/>
            <person name="Zhou W."/>
            <person name="Kreitzer C."/>
            <person name="Stanke M."/>
            <person name="Tang H."/>
            <person name="Lyons E."/>
            <person name="Pandey P."/>
            <person name="Pandey S.P."/>
            <person name="Timmermann B."/>
            <person name="Baldwin I.T."/>
        </authorList>
    </citation>
    <scope>NUCLEOTIDE SEQUENCE [LARGE SCALE GENOMIC DNA]</scope>
    <source>
        <strain evidence="2">UT</strain>
    </source>
</reference>
<accession>A0A314KT42</accession>
<name>A0A314KT42_NICAT</name>
<sequence length="131" mass="14634">MAAATKVGFFLFFFLVILAVFCAGTHAKGCPFKSLYKQYGNSIVSSSLGTIIGTIDGDQHQPSFVHGVNNTLIGETRPHTRGDFFAQHEWLKNHVNIMMQKNIGTAKNNDYNNKGFYSKFIEAVRMYFIGS</sequence>
<dbReference type="Proteomes" id="UP000187609">
    <property type="component" value="Unassembled WGS sequence"/>
</dbReference>